<dbReference type="InterPro" id="IPR002110">
    <property type="entry name" value="Ankyrin_rpt"/>
</dbReference>
<reference evidence="3 4" key="1">
    <citation type="submission" date="2024-02" db="EMBL/GenBank/DDBJ databases">
        <authorList>
            <person name="Chen Y."/>
            <person name="Shah S."/>
            <person name="Dougan E. K."/>
            <person name="Thang M."/>
            <person name="Chan C."/>
        </authorList>
    </citation>
    <scope>NUCLEOTIDE SEQUENCE [LARGE SCALE GENOMIC DNA]</scope>
</reference>
<accession>A0ABP0KKN1</accession>
<gene>
    <name evidence="3" type="ORF">CCMP2556_LOCUS16740</name>
</gene>
<dbReference type="PANTHER" id="PTHR24198:SF165">
    <property type="entry name" value="ANKYRIN REPEAT-CONTAINING PROTEIN-RELATED"/>
    <property type="match status" value="1"/>
</dbReference>
<evidence type="ECO:0000256" key="2">
    <source>
        <dbReference type="ARBA" id="ARBA00023043"/>
    </source>
</evidence>
<comment type="caution">
    <text evidence="3">The sequence shown here is derived from an EMBL/GenBank/DDBJ whole genome shotgun (WGS) entry which is preliminary data.</text>
</comment>
<organism evidence="3 4">
    <name type="scientific">Durusdinium trenchii</name>
    <dbReference type="NCBI Taxonomy" id="1381693"/>
    <lineage>
        <taxon>Eukaryota</taxon>
        <taxon>Sar</taxon>
        <taxon>Alveolata</taxon>
        <taxon>Dinophyceae</taxon>
        <taxon>Suessiales</taxon>
        <taxon>Symbiodiniaceae</taxon>
        <taxon>Durusdinium</taxon>
    </lineage>
</organism>
<dbReference type="SUPFAM" id="SSF48403">
    <property type="entry name" value="Ankyrin repeat"/>
    <property type="match status" value="1"/>
</dbReference>
<keyword evidence="2" id="KW-0040">ANK repeat</keyword>
<dbReference type="Gene3D" id="1.25.40.20">
    <property type="entry name" value="Ankyrin repeat-containing domain"/>
    <property type="match status" value="2"/>
</dbReference>
<evidence type="ECO:0000313" key="4">
    <source>
        <dbReference type="Proteomes" id="UP001642484"/>
    </source>
</evidence>
<sequence>MPAMPYRFSCVSPACTSSTRLEDFSQRLYKDEENSDSVPQEYPMKFPMYTVSLEELMKMEAVRPHERLMEEDVLVEFDTNMGNAAFISHQWISGEHPDPEFKQMRIMQEALKNMLSKMSVIEQNIPGQWFSPYVVLSTEIFHSSPLYFWYDYFSLPQIDVNSWDLESLHKPIDRAIESIPAYIASCEFFFALCPVVQNPDGSELFSSSTWWSRGWCRTEKTIRELSKNPSWIQIRSSTALEVVYGAAKTVIRGTPGEGAFGFNEDKQKIGFVLKAFLKNIIWSCLRSRDVGGYRMYLNLTNVLLSGFPIECQGCMSEMSGLAKRDAGYESLAEEFLDQNGFKHVNEVDSAGWSPLCYAAIHGDPFLIRSLLQQRADPCDQTRKFHPGLDLWEKFSVLSLACAFNHNEAAQVLIGARAQVDGGKYAALASAAYSNNKAAIRMLLEANADPERLSVGVLPIIHGCLRDSREAVSELMFQRRMSGVEDMNLSTCLHLAVCFQGGSADMVQQLIDAKADVNEQFRPPTFSFLGLLFLIHSWKFRLGRAASGSKLAYHSYDSTPLMCALLADQHEAAMTLIVNGARLDLQNSHKMTAINLGREMLAPDYLMQALEGDPDALARLRHMVFVATSNRYLISESC</sequence>
<dbReference type="EMBL" id="CAXAMN010009002">
    <property type="protein sequence ID" value="CAK9027388.1"/>
    <property type="molecule type" value="Genomic_DNA"/>
</dbReference>
<name>A0ABP0KKN1_9DINO</name>
<evidence type="ECO:0000313" key="3">
    <source>
        <dbReference type="EMBL" id="CAK9027388.1"/>
    </source>
</evidence>
<proteinExistence type="predicted"/>
<evidence type="ECO:0000256" key="1">
    <source>
        <dbReference type="ARBA" id="ARBA00022737"/>
    </source>
</evidence>
<dbReference type="Pfam" id="PF00023">
    <property type="entry name" value="Ank"/>
    <property type="match status" value="2"/>
</dbReference>
<dbReference type="Proteomes" id="UP001642484">
    <property type="component" value="Unassembled WGS sequence"/>
</dbReference>
<dbReference type="SMART" id="SM00248">
    <property type="entry name" value="ANK"/>
    <property type="match status" value="5"/>
</dbReference>
<dbReference type="InterPro" id="IPR036770">
    <property type="entry name" value="Ankyrin_rpt-contain_sf"/>
</dbReference>
<dbReference type="PANTHER" id="PTHR24198">
    <property type="entry name" value="ANKYRIN REPEAT AND PROTEIN KINASE DOMAIN-CONTAINING PROTEIN"/>
    <property type="match status" value="1"/>
</dbReference>
<keyword evidence="4" id="KW-1185">Reference proteome</keyword>
<protein>
    <submittedName>
        <fullName evidence="3">Uncharacterized protein</fullName>
    </submittedName>
</protein>
<keyword evidence="1" id="KW-0677">Repeat</keyword>